<dbReference type="Gene3D" id="3.30.50.20">
    <property type="entry name" value="prophage-derive protein ybcO"/>
    <property type="match status" value="1"/>
</dbReference>
<evidence type="ECO:0000313" key="2">
    <source>
        <dbReference type="Proteomes" id="UP000237839"/>
    </source>
</evidence>
<gene>
    <name evidence="1" type="ORF">S2091_2709</name>
</gene>
<dbReference type="AlphaFoldDB" id="A0A2S9GY58"/>
<sequence>MKRSRMKSSRPKTTKIRQSARMQDCTFRFPAICNYNPETTVWCHSNEIEDGKGAGLKARDEEGAYGCSACHAFYDGGYVNHDVDRGYVRAGFNVARAISQKILKLKGLMP</sequence>
<organism evidence="1 2">
    <name type="scientific">Solimicrobium silvestre</name>
    <dbReference type="NCBI Taxonomy" id="2099400"/>
    <lineage>
        <taxon>Bacteria</taxon>
        <taxon>Pseudomonadati</taxon>
        <taxon>Pseudomonadota</taxon>
        <taxon>Betaproteobacteria</taxon>
        <taxon>Burkholderiales</taxon>
        <taxon>Oxalobacteraceae</taxon>
        <taxon>Solimicrobium</taxon>
    </lineage>
</organism>
<dbReference type="Proteomes" id="UP000237839">
    <property type="component" value="Unassembled WGS sequence"/>
</dbReference>
<proteinExistence type="predicted"/>
<dbReference type="RefSeq" id="WP_207769704.1">
    <property type="nucleotide sequence ID" value="NZ_PUGF01000012.1"/>
</dbReference>
<name>A0A2S9GY58_9BURK</name>
<comment type="caution">
    <text evidence="1">The sequence shown here is derived from an EMBL/GenBank/DDBJ whole genome shotgun (WGS) entry which is preliminary data.</text>
</comment>
<protein>
    <submittedName>
        <fullName evidence="1">Uncharacterized protein</fullName>
    </submittedName>
</protein>
<dbReference type="EMBL" id="PUGF01000012">
    <property type="protein sequence ID" value="PRC92654.1"/>
    <property type="molecule type" value="Genomic_DNA"/>
</dbReference>
<accession>A0A2S9GY58</accession>
<dbReference type="InterPro" id="IPR010774">
    <property type="entry name" value="YbcO"/>
</dbReference>
<reference evidence="1 2" key="1">
    <citation type="submission" date="2018-02" db="EMBL/GenBank/DDBJ databases">
        <title>Solimicrobium silvestre gen. nov., sp. nov., isolated from alpine forest soil.</title>
        <authorList>
            <person name="Margesin R."/>
            <person name="Albuquerque L."/>
            <person name="Zhang D.-C."/>
            <person name="Froufe H.J.C."/>
            <person name="Severino R."/>
            <person name="Roxo I."/>
            <person name="Egas C."/>
            <person name="Da Costa M.S."/>
        </authorList>
    </citation>
    <scope>NUCLEOTIDE SEQUENCE [LARGE SCALE GENOMIC DNA]</scope>
    <source>
        <strain evidence="1 2">S20-91</strain>
    </source>
</reference>
<evidence type="ECO:0000313" key="1">
    <source>
        <dbReference type="EMBL" id="PRC92654.1"/>
    </source>
</evidence>
<keyword evidence="2" id="KW-1185">Reference proteome</keyword>
<dbReference type="Pfam" id="PF07102">
    <property type="entry name" value="YbcO"/>
    <property type="match status" value="1"/>
</dbReference>